<evidence type="ECO:0000313" key="8">
    <source>
        <dbReference type="Proteomes" id="UP000321798"/>
    </source>
</evidence>
<comment type="caution">
    <text evidence="7">The sequence shown here is derived from an EMBL/GenBank/DDBJ whole genome shotgun (WGS) entry which is preliminary data.</text>
</comment>
<evidence type="ECO:0000256" key="4">
    <source>
        <dbReference type="ARBA" id="ARBA00023136"/>
    </source>
</evidence>
<dbReference type="Pfam" id="PF04191">
    <property type="entry name" value="PEMT"/>
    <property type="match status" value="1"/>
</dbReference>
<feature type="transmembrane region" description="Helical" evidence="6">
    <location>
        <begin position="32"/>
        <end position="50"/>
    </location>
</feature>
<dbReference type="GO" id="GO:0012505">
    <property type="term" value="C:endomembrane system"/>
    <property type="evidence" value="ECO:0007669"/>
    <property type="project" value="UniProtKB-SubCell"/>
</dbReference>
<sequence>MTAAPRVPGAPDVPPDPSGAGGDEATSAEVRTARLLVAAQMVLLALLVLLPGGEAWPVPSWLRVLCAAGVAVGLVVMVLAGTALGRGLTAVPLPNRHAVLRTGGLYRAVRHPIYTGLLLTTGSFTVASGSVPRALAFVVLVVLLRGKARWEEERLARAFPGYREYAARTPRFVPGGRRRGGR</sequence>
<protein>
    <submittedName>
        <fullName evidence="7">Uncharacterized protein</fullName>
    </submittedName>
</protein>
<dbReference type="Gene3D" id="1.20.120.1630">
    <property type="match status" value="1"/>
</dbReference>
<feature type="transmembrane region" description="Helical" evidence="6">
    <location>
        <begin position="62"/>
        <end position="84"/>
    </location>
</feature>
<keyword evidence="3 6" id="KW-1133">Transmembrane helix</keyword>
<gene>
    <name evidence="7" type="ORF">CSO01_21300</name>
</gene>
<feature type="region of interest" description="Disordered" evidence="5">
    <location>
        <begin position="1"/>
        <end position="25"/>
    </location>
</feature>
<dbReference type="EMBL" id="BKAL01000007">
    <property type="protein sequence ID" value="GEP69415.1"/>
    <property type="molecule type" value="Genomic_DNA"/>
</dbReference>
<dbReference type="Proteomes" id="UP000321798">
    <property type="component" value="Unassembled WGS sequence"/>
</dbReference>
<comment type="subcellular location">
    <subcellularLocation>
        <location evidence="1">Endomembrane system</location>
        <topology evidence="1">Multi-pass membrane protein</topology>
    </subcellularLocation>
</comment>
<evidence type="ECO:0000256" key="6">
    <source>
        <dbReference type="SAM" id="Phobius"/>
    </source>
</evidence>
<dbReference type="InterPro" id="IPR052527">
    <property type="entry name" value="Metal_cation-efflux_comp"/>
</dbReference>
<keyword evidence="8" id="KW-1185">Reference proteome</keyword>
<feature type="transmembrane region" description="Helical" evidence="6">
    <location>
        <begin position="124"/>
        <end position="144"/>
    </location>
</feature>
<evidence type="ECO:0000256" key="2">
    <source>
        <dbReference type="ARBA" id="ARBA00022692"/>
    </source>
</evidence>
<keyword evidence="2 6" id="KW-0812">Transmembrane</keyword>
<dbReference type="InterPro" id="IPR007318">
    <property type="entry name" value="Phopholipid_MeTrfase"/>
</dbReference>
<dbReference type="RefSeq" id="WP_146953172.1">
    <property type="nucleotide sequence ID" value="NZ_BAABBJ010000007.1"/>
</dbReference>
<dbReference type="PANTHER" id="PTHR43847">
    <property type="entry name" value="BLL3993 PROTEIN"/>
    <property type="match status" value="1"/>
</dbReference>
<reference evidence="7 8" key="1">
    <citation type="submission" date="2019-07" db="EMBL/GenBank/DDBJ databases">
        <title>Whole genome shotgun sequence of Cellulomonas soli NBRC 109434.</title>
        <authorList>
            <person name="Hosoyama A."/>
            <person name="Uohara A."/>
            <person name="Ohji S."/>
            <person name="Ichikawa N."/>
        </authorList>
    </citation>
    <scope>NUCLEOTIDE SEQUENCE [LARGE SCALE GENOMIC DNA]</scope>
    <source>
        <strain evidence="7 8">NBRC 109434</strain>
    </source>
</reference>
<keyword evidence="4 6" id="KW-0472">Membrane</keyword>
<accession>A0A512PDX5</accession>
<dbReference type="AlphaFoldDB" id="A0A512PDX5"/>
<name>A0A512PDX5_9CELL</name>
<organism evidence="7 8">
    <name type="scientific">Cellulomonas soli</name>
    <dbReference type="NCBI Taxonomy" id="931535"/>
    <lineage>
        <taxon>Bacteria</taxon>
        <taxon>Bacillati</taxon>
        <taxon>Actinomycetota</taxon>
        <taxon>Actinomycetes</taxon>
        <taxon>Micrococcales</taxon>
        <taxon>Cellulomonadaceae</taxon>
        <taxon>Cellulomonas</taxon>
    </lineage>
</organism>
<evidence type="ECO:0000256" key="1">
    <source>
        <dbReference type="ARBA" id="ARBA00004127"/>
    </source>
</evidence>
<evidence type="ECO:0000256" key="3">
    <source>
        <dbReference type="ARBA" id="ARBA00022989"/>
    </source>
</evidence>
<dbReference type="OrthoDB" id="941586at2"/>
<dbReference type="PANTHER" id="PTHR43847:SF1">
    <property type="entry name" value="BLL3993 PROTEIN"/>
    <property type="match status" value="1"/>
</dbReference>
<evidence type="ECO:0000256" key="5">
    <source>
        <dbReference type="SAM" id="MobiDB-lite"/>
    </source>
</evidence>
<evidence type="ECO:0000313" key="7">
    <source>
        <dbReference type="EMBL" id="GEP69415.1"/>
    </source>
</evidence>
<proteinExistence type="predicted"/>